<dbReference type="Gene3D" id="3.30.1120.10">
    <property type="match status" value="1"/>
</dbReference>
<feature type="domain" description="Sulfatase N-terminal" evidence="2">
    <location>
        <begin position="29"/>
        <end position="360"/>
    </location>
</feature>
<dbReference type="InterPro" id="IPR000917">
    <property type="entry name" value="Sulfatase_N"/>
</dbReference>
<name>A0ABP8NUG8_9BACT</name>
<accession>A0ABP8NUG8</accession>
<feature type="signal peptide" evidence="1">
    <location>
        <begin position="1"/>
        <end position="23"/>
    </location>
</feature>
<evidence type="ECO:0000259" key="2">
    <source>
        <dbReference type="Pfam" id="PF00884"/>
    </source>
</evidence>
<dbReference type="InterPro" id="IPR017850">
    <property type="entry name" value="Alkaline_phosphatase_core_sf"/>
</dbReference>
<evidence type="ECO:0000313" key="3">
    <source>
        <dbReference type="EMBL" id="GAA4473101.1"/>
    </source>
</evidence>
<dbReference type="InterPro" id="IPR052701">
    <property type="entry name" value="GAG_Ulvan_Degrading_Sulfatases"/>
</dbReference>
<gene>
    <name evidence="3" type="ORF">GCM10023156_70610</name>
</gene>
<dbReference type="EMBL" id="BAABGA010000120">
    <property type="protein sequence ID" value="GAA4473101.1"/>
    <property type="molecule type" value="Genomic_DNA"/>
</dbReference>
<comment type="caution">
    <text evidence="3">The sequence shown here is derived from an EMBL/GenBank/DDBJ whole genome shotgun (WGS) entry which is preliminary data.</text>
</comment>
<reference evidence="4" key="1">
    <citation type="journal article" date="2019" name="Int. J. Syst. Evol. Microbiol.">
        <title>The Global Catalogue of Microorganisms (GCM) 10K type strain sequencing project: providing services to taxonomists for standard genome sequencing and annotation.</title>
        <authorList>
            <consortium name="The Broad Institute Genomics Platform"/>
            <consortium name="The Broad Institute Genome Sequencing Center for Infectious Disease"/>
            <person name="Wu L."/>
            <person name="Ma J."/>
        </authorList>
    </citation>
    <scope>NUCLEOTIDE SEQUENCE [LARGE SCALE GENOMIC DNA]</scope>
    <source>
        <strain evidence="4">JCM 17759</strain>
    </source>
</reference>
<sequence>MKSLLICLLQCCLANLVAVAVLADEPRTPNVIYILADDLGYGDLSCYGQTKFETPNIDALAQRGMRFTQHYSGSTVCAPSRCALLTGFHTGHTVVRGNAEVSPEGQEPMPADTYTVAKHLQSAGYKTGLFGKWGLGAPGTASEPLKMGFDRFYGYNCQRIAHCYYPAFLWSDQERELLWGNVASHKHDYAPDLIHDQALKFIRENKDEPFFCYYAAIQPHADMVAPESYMKKYRGKFPPETNYPDDYYLGQSEPHAAFVAMVNVLDDYVGEITAELESLGIAEDTLVIFSSDNGPHQEGGHAPAYFNSNGPLTGLKRDLYEGGIRVPMIAAWPTKIEAGSVSDEISAFWDFLPTMADLVDQPLPGKTDGVSILPTLLGKPEQQQEHDYLYWEFLEKKGRVAIRKGKWKGVRYNVDLDPKSPIELYDLSVDPGEKNNVAAQHPEQAAELSRLISEARTMSANPRFNFHYQRK</sequence>
<evidence type="ECO:0000256" key="1">
    <source>
        <dbReference type="SAM" id="SignalP"/>
    </source>
</evidence>
<feature type="chain" id="PRO_5046689218" evidence="1">
    <location>
        <begin position="24"/>
        <end position="471"/>
    </location>
</feature>
<dbReference type="PANTHER" id="PTHR43751:SF3">
    <property type="entry name" value="SULFATASE N-TERMINAL DOMAIN-CONTAINING PROTEIN"/>
    <property type="match status" value="1"/>
</dbReference>
<keyword evidence="4" id="KW-1185">Reference proteome</keyword>
<dbReference type="Proteomes" id="UP001500840">
    <property type="component" value="Unassembled WGS sequence"/>
</dbReference>
<keyword evidence="1" id="KW-0732">Signal</keyword>
<dbReference type="SUPFAM" id="SSF53649">
    <property type="entry name" value="Alkaline phosphatase-like"/>
    <property type="match status" value="1"/>
</dbReference>
<dbReference type="RefSeq" id="WP_345328427.1">
    <property type="nucleotide sequence ID" value="NZ_BAABGA010000120.1"/>
</dbReference>
<proteinExistence type="predicted"/>
<dbReference type="CDD" id="cd16145">
    <property type="entry name" value="ARS_like"/>
    <property type="match status" value="1"/>
</dbReference>
<protein>
    <submittedName>
        <fullName evidence="3">Arylsulfatase</fullName>
    </submittedName>
</protein>
<dbReference type="Pfam" id="PF00884">
    <property type="entry name" value="Sulfatase"/>
    <property type="match status" value="1"/>
</dbReference>
<evidence type="ECO:0000313" key="4">
    <source>
        <dbReference type="Proteomes" id="UP001500840"/>
    </source>
</evidence>
<dbReference type="Gene3D" id="3.40.720.10">
    <property type="entry name" value="Alkaline Phosphatase, subunit A"/>
    <property type="match status" value="1"/>
</dbReference>
<organism evidence="3 4">
    <name type="scientific">Novipirellula rosea</name>
    <dbReference type="NCBI Taxonomy" id="1031540"/>
    <lineage>
        <taxon>Bacteria</taxon>
        <taxon>Pseudomonadati</taxon>
        <taxon>Planctomycetota</taxon>
        <taxon>Planctomycetia</taxon>
        <taxon>Pirellulales</taxon>
        <taxon>Pirellulaceae</taxon>
        <taxon>Novipirellula</taxon>
    </lineage>
</organism>
<dbReference type="PANTHER" id="PTHR43751">
    <property type="entry name" value="SULFATASE"/>
    <property type="match status" value="1"/>
</dbReference>